<keyword evidence="3 6" id="KW-0812">Transmembrane</keyword>
<dbReference type="Proteomes" id="UP000008068">
    <property type="component" value="Unassembled WGS sequence"/>
</dbReference>
<dbReference type="Gene3D" id="1.20.1070.10">
    <property type="entry name" value="Rhodopsin 7-helix transmembrane proteins"/>
    <property type="match status" value="1"/>
</dbReference>
<evidence type="ECO:0000256" key="2">
    <source>
        <dbReference type="ARBA" id="ARBA00005692"/>
    </source>
</evidence>
<comment type="similarity">
    <text evidence="2 6">Belongs to the nematode receptor-like protein srg family.</text>
</comment>
<name>G0PBJ7_CAEBE</name>
<dbReference type="PANTHER" id="PTHR31552">
    <property type="entry name" value="SERPENTINE RECEPTOR CLASS GAMMA"/>
    <property type="match status" value="1"/>
</dbReference>
<dbReference type="InterPro" id="IPR000609">
    <property type="entry name" value="7TM_GPCR_serpentine_rcpt_Srg"/>
</dbReference>
<dbReference type="GO" id="GO:0004888">
    <property type="term" value="F:transmembrane signaling receptor activity"/>
    <property type="evidence" value="ECO:0007669"/>
    <property type="project" value="InterPro"/>
</dbReference>
<reference evidence="8" key="1">
    <citation type="submission" date="2011-07" db="EMBL/GenBank/DDBJ databases">
        <authorList>
            <consortium name="Caenorhabditis brenneri Sequencing and Analysis Consortium"/>
            <person name="Wilson R.K."/>
        </authorList>
    </citation>
    <scope>NUCLEOTIDE SEQUENCE [LARGE SCALE GENOMIC DNA]</scope>
    <source>
        <strain evidence="8">PB2801</strain>
    </source>
</reference>
<sequence length="304" mass="35401">MSAFVFFVLSCIYGLLTLFLNVVIIHIIWKHRSTFKSTFYYLFVFDAILNMITFINTFIMYHLSTAIGPENTLATIYSNQGAQIEVFLSYQLAFMQYTSTFLISLNRVFVCYKLANSGIIRIWDHTNKKLRYTLSFFFMVICYLAPVGDTHRLLVVDAYTYYSREQQQFMFVIQMKLDDQFLILNPFIFTMTLFSLFVNIQSIRKIFRFTKTHFNNNSRRQKTEVSLVYWTLVTCASQVFGVTISFLRVYGNFDDTSMLSLLAICSDFLSLHQPWILLCFSKDALDLPGSTAPVLTSVCVIERP</sequence>
<dbReference type="PANTHER" id="PTHR31552:SF13">
    <property type="entry name" value="SERPENTINE RECEPTOR CLASS GAMMA"/>
    <property type="match status" value="1"/>
</dbReference>
<evidence type="ECO:0000256" key="4">
    <source>
        <dbReference type="ARBA" id="ARBA00022989"/>
    </source>
</evidence>
<dbReference type="OrthoDB" id="5789805at2759"/>
<comment type="caution">
    <text evidence="6">Lacks conserved residue(s) required for the propagation of feature annotation.</text>
</comment>
<accession>G0PBJ7</accession>
<evidence type="ECO:0000313" key="7">
    <source>
        <dbReference type="EMBL" id="EGT50504.1"/>
    </source>
</evidence>
<dbReference type="EMBL" id="GL380213">
    <property type="protein sequence ID" value="EGT50504.1"/>
    <property type="molecule type" value="Genomic_DNA"/>
</dbReference>
<feature type="transmembrane region" description="Helical" evidence="6">
    <location>
        <begin position="40"/>
        <end position="63"/>
    </location>
</feature>
<dbReference type="GO" id="GO:0007606">
    <property type="term" value="P:sensory perception of chemical stimulus"/>
    <property type="evidence" value="ECO:0007669"/>
    <property type="project" value="UniProtKB-UniRule"/>
</dbReference>
<comment type="subcellular location">
    <subcellularLocation>
        <location evidence="1">Membrane</location>
        <topology evidence="1">Multi-pass membrane protein</topology>
    </subcellularLocation>
</comment>
<dbReference type="AlphaFoldDB" id="G0PBJ7"/>
<evidence type="ECO:0000256" key="1">
    <source>
        <dbReference type="ARBA" id="ARBA00004141"/>
    </source>
</evidence>
<feature type="transmembrane region" description="Helical" evidence="6">
    <location>
        <begin position="227"/>
        <end position="247"/>
    </location>
</feature>
<evidence type="ECO:0000256" key="5">
    <source>
        <dbReference type="ARBA" id="ARBA00023136"/>
    </source>
</evidence>
<protein>
    <recommendedName>
        <fullName evidence="6">Serpentine receptor class gamma</fullName>
    </recommendedName>
</protein>
<dbReference type="InParanoid" id="G0PBJ7"/>
<keyword evidence="5 6" id="KW-0472">Membrane</keyword>
<feature type="transmembrane region" description="Helical" evidence="6">
    <location>
        <begin position="6"/>
        <end position="28"/>
    </location>
</feature>
<keyword evidence="4 6" id="KW-1133">Transmembrane helix</keyword>
<dbReference type="HOGENOM" id="CLU_069704_1_1_1"/>
<organism evidence="8">
    <name type="scientific">Caenorhabditis brenneri</name>
    <name type="common">Nematode worm</name>
    <dbReference type="NCBI Taxonomy" id="135651"/>
    <lineage>
        <taxon>Eukaryota</taxon>
        <taxon>Metazoa</taxon>
        <taxon>Ecdysozoa</taxon>
        <taxon>Nematoda</taxon>
        <taxon>Chromadorea</taxon>
        <taxon>Rhabditida</taxon>
        <taxon>Rhabditina</taxon>
        <taxon>Rhabditomorpha</taxon>
        <taxon>Rhabditoidea</taxon>
        <taxon>Rhabditidae</taxon>
        <taxon>Peloderinae</taxon>
        <taxon>Caenorhabditis</taxon>
    </lineage>
</organism>
<dbReference type="Pfam" id="PF02118">
    <property type="entry name" value="Srg"/>
    <property type="match status" value="1"/>
</dbReference>
<feature type="transmembrane region" description="Helical" evidence="6">
    <location>
        <begin position="181"/>
        <end position="200"/>
    </location>
</feature>
<dbReference type="GO" id="GO:0016020">
    <property type="term" value="C:membrane"/>
    <property type="evidence" value="ECO:0007669"/>
    <property type="project" value="UniProtKB-SubCell"/>
</dbReference>
<evidence type="ECO:0000256" key="3">
    <source>
        <dbReference type="ARBA" id="ARBA00022692"/>
    </source>
</evidence>
<gene>
    <name evidence="7" type="ORF">CAEBREN_21580</name>
</gene>
<keyword evidence="8" id="KW-1185">Reference proteome</keyword>
<feature type="transmembrane region" description="Helical" evidence="6">
    <location>
        <begin position="87"/>
        <end position="109"/>
    </location>
</feature>
<evidence type="ECO:0000313" key="8">
    <source>
        <dbReference type="Proteomes" id="UP000008068"/>
    </source>
</evidence>
<proteinExistence type="inferred from homology"/>
<evidence type="ECO:0000256" key="6">
    <source>
        <dbReference type="RuleBase" id="RU280813"/>
    </source>
</evidence>
<feature type="transmembrane region" description="Helical" evidence="6">
    <location>
        <begin position="130"/>
        <end position="148"/>
    </location>
</feature>